<protein>
    <submittedName>
        <fullName evidence="1">Uncharacterized protein</fullName>
    </submittedName>
</protein>
<proteinExistence type="predicted"/>
<dbReference type="EMBL" id="OMOF01000445">
    <property type="protein sequence ID" value="SPF51216.1"/>
    <property type="molecule type" value="Genomic_DNA"/>
</dbReference>
<organism evidence="1 2">
    <name type="scientific">Candidatus Desulfosporosinus infrequens</name>
    <dbReference type="NCBI Taxonomy" id="2043169"/>
    <lineage>
        <taxon>Bacteria</taxon>
        <taxon>Bacillati</taxon>
        <taxon>Bacillota</taxon>
        <taxon>Clostridia</taxon>
        <taxon>Eubacteriales</taxon>
        <taxon>Desulfitobacteriaceae</taxon>
        <taxon>Desulfosporosinus</taxon>
    </lineage>
</organism>
<evidence type="ECO:0000313" key="2">
    <source>
        <dbReference type="Proteomes" id="UP000238916"/>
    </source>
</evidence>
<dbReference type="AlphaFoldDB" id="A0A2U3LHC2"/>
<dbReference type="Proteomes" id="UP000238916">
    <property type="component" value="Unassembled WGS sequence"/>
</dbReference>
<sequence length="53" mass="5899">MFWKKSIKASKLSGLIKEIAKAASLVPYGDGALDLGWEELTVSDLLEWMEESL</sequence>
<evidence type="ECO:0000313" key="1">
    <source>
        <dbReference type="EMBL" id="SPF51216.1"/>
    </source>
</evidence>
<gene>
    <name evidence="1" type="ORF">SBF1_50100</name>
</gene>
<name>A0A2U3LHC2_9FIRM</name>
<reference evidence="2" key="1">
    <citation type="submission" date="2018-02" db="EMBL/GenBank/DDBJ databases">
        <authorList>
            <person name="Hausmann B."/>
        </authorList>
    </citation>
    <scope>NUCLEOTIDE SEQUENCE [LARGE SCALE GENOMIC DNA]</scope>
    <source>
        <strain evidence="2">Peat soil MAG SbF1</strain>
    </source>
</reference>
<accession>A0A2U3LHC2</accession>